<dbReference type="EMBL" id="CM026431">
    <property type="protein sequence ID" value="KAG0559497.1"/>
    <property type="molecule type" value="Genomic_DNA"/>
</dbReference>
<dbReference type="AlphaFoldDB" id="A0A8T0GLQ7"/>
<dbReference type="InterPro" id="IPR016024">
    <property type="entry name" value="ARM-type_fold"/>
</dbReference>
<evidence type="ECO:0008006" key="4">
    <source>
        <dbReference type="Google" id="ProtNLM"/>
    </source>
</evidence>
<evidence type="ECO:0000313" key="2">
    <source>
        <dbReference type="EMBL" id="KAG0559497.1"/>
    </source>
</evidence>
<organism evidence="2 3">
    <name type="scientific">Ceratodon purpureus</name>
    <name type="common">Fire moss</name>
    <name type="synonym">Dicranum purpureum</name>
    <dbReference type="NCBI Taxonomy" id="3225"/>
    <lineage>
        <taxon>Eukaryota</taxon>
        <taxon>Viridiplantae</taxon>
        <taxon>Streptophyta</taxon>
        <taxon>Embryophyta</taxon>
        <taxon>Bryophyta</taxon>
        <taxon>Bryophytina</taxon>
        <taxon>Bryopsida</taxon>
        <taxon>Dicranidae</taxon>
        <taxon>Pseudoditrichales</taxon>
        <taxon>Ditrichaceae</taxon>
        <taxon>Ceratodon</taxon>
    </lineage>
</organism>
<dbReference type="Gene3D" id="1.25.10.10">
    <property type="entry name" value="Leucine-rich Repeat Variant"/>
    <property type="match status" value="1"/>
</dbReference>
<evidence type="ECO:0000313" key="3">
    <source>
        <dbReference type="Proteomes" id="UP000822688"/>
    </source>
</evidence>
<proteinExistence type="predicted"/>
<dbReference type="PANTHER" id="PTHR22895:SF0">
    <property type="entry name" value="ARMADILLO REPEAT-CONTAINING PROTEIN 6"/>
    <property type="match status" value="1"/>
</dbReference>
<name>A0A8T0GLQ7_CERPU</name>
<evidence type="ECO:0000256" key="1">
    <source>
        <dbReference type="ARBA" id="ARBA00022737"/>
    </source>
</evidence>
<dbReference type="SMART" id="SM00185">
    <property type="entry name" value="ARM"/>
    <property type="match status" value="3"/>
</dbReference>
<accession>A0A8T0GLQ7</accession>
<sequence length="494" mass="53831">MAPNMKAKVAISQEGFDAAVKENMEDFDMDLAEAVQDAIKTFQIQGADLSGIVTDGSNIGKPDYVHPVIEALKELEKCLLLLRQEDGSYINWEDKQSEPHRVETLFETAVEALEKLAKLCIKTEPENAQIAVKNGGVDASIQAYYALQTYRMSLGSLAFRVLLSLITEEQGKEAFLKANGPKVVLEALAIENVELYEPMNRELSCVAANAMALAATKNETVKERFMDLGADGALVKYLKNHAEEMGSDGAALQAACDAIRSLTVADDDRPAASNAFKNAMKIAKAGAMDAFLEILPQRSKALPILPSLCLTIKSLAVNDEICREFAEDGGLSMVLEFLDYASKYPNKIVGRTSCALLSQLAGSDANKEAIVRSDGLQKLVHLMKTYSEEPSVLQEGFAAIATLTLRSPQHVTKAVEVGALDLAAELMAAHPDAPYMLRQACQMVRNLNVRNPENRPISLEKGLEPLLRRAKDTHEICKDVASAALRDLGLEDYL</sequence>
<comment type="caution">
    <text evidence="2">The sequence shown here is derived from an EMBL/GenBank/DDBJ whole genome shotgun (WGS) entry which is preliminary data.</text>
</comment>
<reference evidence="2" key="1">
    <citation type="submission" date="2020-06" db="EMBL/GenBank/DDBJ databases">
        <title>WGS assembly of Ceratodon purpureus strain R40.</title>
        <authorList>
            <person name="Carey S.B."/>
            <person name="Jenkins J."/>
            <person name="Shu S."/>
            <person name="Lovell J.T."/>
            <person name="Sreedasyam A."/>
            <person name="Maumus F."/>
            <person name="Tiley G.P."/>
            <person name="Fernandez-Pozo N."/>
            <person name="Barry K."/>
            <person name="Chen C."/>
            <person name="Wang M."/>
            <person name="Lipzen A."/>
            <person name="Daum C."/>
            <person name="Saski C.A."/>
            <person name="Payton A.C."/>
            <person name="Mcbreen J.C."/>
            <person name="Conrad R.E."/>
            <person name="Kollar L.M."/>
            <person name="Olsson S."/>
            <person name="Huttunen S."/>
            <person name="Landis J.B."/>
            <person name="Wickett N.J."/>
            <person name="Johnson M.G."/>
            <person name="Rensing S.A."/>
            <person name="Grimwood J."/>
            <person name="Schmutz J."/>
            <person name="Mcdaniel S.F."/>
        </authorList>
    </citation>
    <scope>NUCLEOTIDE SEQUENCE</scope>
    <source>
        <strain evidence="2">R40</strain>
    </source>
</reference>
<dbReference type="InterPro" id="IPR000225">
    <property type="entry name" value="Armadillo"/>
</dbReference>
<dbReference type="OrthoDB" id="449062at2759"/>
<dbReference type="PANTHER" id="PTHR22895">
    <property type="entry name" value="ARMADILLO REPEAT-CONTAINING PROTEIN 6"/>
    <property type="match status" value="1"/>
</dbReference>
<dbReference type="Proteomes" id="UP000822688">
    <property type="component" value="Chromosome 10"/>
</dbReference>
<keyword evidence="1" id="KW-0677">Repeat</keyword>
<protein>
    <recommendedName>
        <fullName evidence="4">Armadillo repeat-containing protein 6</fullName>
    </recommendedName>
</protein>
<gene>
    <name evidence="2" type="ORF">KC19_10G109600</name>
</gene>
<keyword evidence="3" id="KW-1185">Reference proteome</keyword>
<dbReference type="InterPro" id="IPR011989">
    <property type="entry name" value="ARM-like"/>
</dbReference>
<dbReference type="SUPFAM" id="SSF48371">
    <property type="entry name" value="ARM repeat"/>
    <property type="match status" value="1"/>
</dbReference>